<dbReference type="SMART" id="SM00710">
    <property type="entry name" value="PbH1"/>
    <property type="match status" value="5"/>
</dbReference>
<dbReference type="InterPro" id="IPR006626">
    <property type="entry name" value="PbH1"/>
</dbReference>
<dbReference type="OrthoDB" id="2587928at2759"/>
<gene>
    <name evidence="2" type="ORF">RHTO0S_12e03554g</name>
</gene>
<dbReference type="EMBL" id="LK052947">
    <property type="protein sequence ID" value="CDR46350.1"/>
    <property type="molecule type" value="Genomic_DNA"/>
</dbReference>
<evidence type="ECO:0000256" key="1">
    <source>
        <dbReference type="SAM" id="SignalP"/>
    </source>
</evidence>
<protein>
    <submittedName>
        <fullName evidence="2">RHTO0S12e03554g1_1</fullName>
    </submittedName>
</protein>
<dbReference type="AlphaFoldDB" id="A0A061B8V5"/>
<dbReference type="SUPFAM" id="SSF51126">
    <property type="entry name" value="Pectin lyase-like"/>
    <property type="match status" value="1"/>
</dbReference>
<accession>A0A061B8V5</accession>
<dbReference type="InterPro" id="IPR012334">
    <property type="entry name" value="Pectin_lyas_fold"/>
</dbReference>
<keyword evidence="1" id="KW-0732">Signal</keyword>
<name>A0A061B8V5_RHOTO</name>
<feature type="signal peptide" evidence="1">
    <location>
        <begin position="1"/>
        <end position="19"/>
    </location>
</feature>
<proteinExistence type="predicted"/>
<sequence>MLGFVRLALVAAWIGAVVSQPVAGAGSTGPTKTLERRTVTSLLPPFNTASPAPTPAFIHPPIPPLLPVEQVATLLTVTTATTFSVLGQAALQLVNSATTLNIDGVLKTVPSLLNGVLCGLFGCGGRPKYSDPRPPLQQMGSSTCLDSKYNASVINSLFYYGGAGTTVNLCPNAHIDLETSIYFYAANQTLQTGGLPFDSTRAVLTVNDSSTTCAIYGADDGNNGVTLKNVIINGNRDGLGWAPNGLALIEMGGNNRGQVIQNVKSYDPRGWSALHLIEGYQNSCSGSKVLNNELGPSGHAPSGAQQFRMVKMKRDTGTYPPGQWADGLSLACKNSIATGNTITDATDGGIVIFGAPGSTVKGNTIIADQRQLLGGINAVDYNPFAGDYSGTTVSSNRFIAKNSLLKVGIAAGPSTWYSNSALQPHTYGGSFSDNSFSTGPTGYFGYGISVNSHDQATITGNSFYAAEFGGVFSSSCQPNMPAMQPLVYNPTRVIGNTLQSQFVSALYELAICVGPGAQNNSKTILA</sequence>
<organism evidence="2">
    <name type="scientific">Rhodotorula toruloides</name>
    <name type="common">Yeast</name>
    <name type="synonym">Rhodosporidium toruloides</name>
    <dbReference type="NCBI Taxonomy" id="5286"/>
    <lineage>
        <taxon>Eukaryota</taxon>
        <taxon>Fungi</taxon>
        <taxon>Dikarya</taxon>
        <taxon>Basidiomycota</taxon>
        <taxon>Pucciniomycotina</taxon>
        <taxon>Microbotryomycetes</taxon>
        <taxon>Sporidiobolales</taxon>
        <taxon>Sporidiobolaceae</taxon>
        <taxon>Rhodotorula</taxon>
    </lineage>
</organism>
<reference evidence="2" key="1">
    <citation type="journal article" date="2014" name="Genome Announc.">
        <title>Draft genome sequence of Rhodosporidium toruloides CECT1137, an oleaginous yeast of biotechnological interest.</title>
        <authorList>
            <person name="Morin N."/>
            <person name="Calcas X."/>
            <person name="Devillers H."/>
            <person name="Durrens P."/>
            <person name="Sherman D.J."/>
            <person name="Nicaud J.-M."/>
            <person name="Neuveglise C."/>
        </authorList>
    </citation>
    <scope>NUCLEOTIDE SEQUENCE</scope>
    <source>
        <strain evidence="2">CECT1137</strain>
    </source>
</reference>
<evidence type="ECO:0000313" key="2">
    <source>
        <dbReference type="EMBL" id="CDR46350.1"/>
    </source>
</evidence>
<dbReference type="InterPro" id="IPR011050">
    <property type="entry name" value="Pectin_lyase_fold/virulence"/>
</dbReference>
<feature type="chain" id="PRO_5030001715" evidence="1">
    <location>
        <begin position="20"/>
        <end position="526"/>
    </location>
</feature>
<dbReference type="Gene3D" id="2.160.20.10">
    <property type="entry name" value="Single-stranded right-handed beta-helix, Pectin lyase-like"/>
    <property type="match status" value="1"/>
</dbReference>